<dbReference type="Pfam" id="PF06912">
    <property type="entry name" value="DUF1275"/>
    <property type="match status" value="1"/>
</dbReference>
<feature type="transmembrane region" description="Helical" evidence="1">
    <location>
        <begin position="168"/>
        <end position="188"/>
    </location>
</feature>
<evidence type="ECO:0000313" key="3">
    <source>
        <dbReference type="Proteomes" id="UP001596364"/>
    </source>
</evidence>
<protein>
    <submittedName>
        <fullName evidence="2">YoaK family protein</fullName>
    </submittedName>
</protein>
<accession>A0ABW1XIL9</accession>
<proteinExistence type="predicted"/>
<dbReference type="RefSeq" id="WP_131256798.1">
    <property type="nucleotide sequence ID" value="NZ_JBHSUS010000001.1"/>
</dbReference>
<dbReference type="InterPro" id="IPR010699">
    <property type="entry name" value="DUF1275"/>
</dbReference>
<feature type="transmembrane region" description="Helical" evidence="1">
    <location>
        <begin position="12"/>
        <end position="32"/>
    </location>
</feature>
<keyword evidence="1" id="KW-0472">Membrane</keyword>
<dbReference type="Proteomes" id="UP001596364">
    <property type="component" value="Unassembled WGS sequence"/>
</dbReference>
<gene>
    <name evidence="2" type="ORF">ACFP85_07105</name>
</gene>
<feature type="transmembrane region" description="Helical" evidence="1">
    <location>
        <begin position="52"/>
        <end position="80"/>
    </location>
</feature>
<feature type="transmembrane region" description="Helical" evidence="1">
    <location>
        <begin position="92"/>
        <end position="112"/>
    </location>
</feature>
<keyword evidence="3" id="KW-1185">Reference proteome</keyword>
<evidence type="ECO:0000256" key="1">
    <source>
        <dbReference type="SAM" id="Phobius"/>
    </source>
</evidence>
<organism evidence="2 3">
    <name type="scientific">Pseudobowmanella zhangzhouensis</name>
    <dbReference type="NCBI Taxonomy" id="1537679"/>
    <lineage>
        <taxon>Bacteria</taxon>
        <taxon>Pseudomonadati</taxon>
        <taxon>Pseudomonadota</taxon>
        <taxon>Gammaproteobacteria</taxon>
        <taxon>Alteromonadales</taxon>
        <taxon>Alteromonadaceae</taxon>
    </lineage>
</organism>
<dbReference type="EMBL" id="JBHSUS010000001">
    <property type="protein sequence ID" value="MFC6439914.1"/>
    <property type="molecule type" value="Genomic_DNA"/>
</dbReference>
<keyword evidence="1" id="KW-0812">Transmembrane</keyword>
<name>A0ABW1XIL9_9ALTE</name>
<feature type="transmembrane region" description="Helical" evidence="1">
    <location>
        <begin position="136"/>
        <end position="156"/>
    </location>
</feature>
<feature type="transmembrane region" description="Helical" evidence="1">
    <location>
        <begin position="194"/>
        <end position="214"/>
    </location>
</feature>
<sequence length="228" mass="24080">MINQLPRWVEYGAFLLALIAGTVNAVGLLGVAHQSLSHLSGIATLSGIELAAGQFASVVHLLALIGSFVAGAALSGWMLSGRTLKLGRHYDTLLVYQGLLLLGAMGCLLQDWRSGQYLASAACGLQNALATNYSGAIIRTTHLTGIFTDLGLMLGARLKGDAFDRRKGALLLSIVAGFILGGVAGSALYLLLSFWALAFPALLCLILALLYNGYRRREILAKRHDGAV</sequence>
<dbReference type="PANTHER" id="PTHR37314:SF4">
    <property type="entry name" value="UPF0700 TRANSMEMBRANE PROTEIN YOAK"/>
    <property type="match status" value="1"/>
</dbReference>
<reference evidence="3" key="1">
    <citation type="journal article" date="2019" name="Int. J. Syst. Evol. Microbiol.">
        <title>The Global Catalogue of Microorganisms (GCM) 10K type strain sequencing project: providing services to taxonomists for standard genome sequencing and annotation.</title>
        <authorList>
            <consortium name="The Broad Institute Genomics Platform"/>
            <consortium name="The Broad Institute Genome Sequencing Center for Infectious Disease"/>
            <person name="Wu L."/>
            <person name="Ma J."/>
        </authorList>
    </citation>
    <scope>NUCLEOTIDE SEQUENCE [LARGE SCALE GENOMIC DNA]</scope>
    <source>
        <strain evidence="3">CGMCC 1.16031</strain>
    </source>
</reference>
<keyword evidence="1" id="KW-1133">Transmembrane helix</keyword>
<evidence type="ECO:0000313" key="2">
    <source>
        <dbReference type="EMBL" id="MFC6439914.1"/>
    </source>
</evidence>
<dbReference type="PANTHER" id="PTHR37314">
    <property type="entry name" value="SLR0142 PROTEIN"/>
    <property type="match status" value="1"/>
</dbReference>
<comment type="caution">
    <text evidence="2">The sequence shown here is derived from an EMBL/GenBank/DDBJ whole genome shotgun (WGS) entry which is preliminary data.</text>
</comment>